<feature type="transmembrane region" description="Helical" evidence="6">
    <location>
        <begin position="94"/>
        <end position="113"/>
    </location>
</feature>
<feature type="compositionally biased region" description="Low complexity" evidence="5">
    <location>
        <begin position="467"/>
        <end position="476"/>
    </location>
</feature>
<evidence type="ECO:0000256" key="2">
    <source>
        <dbReference type="ARBA" id="ARBA00022692"/>
    </source>
</evidence>
<evidence type="ECO:0000313" key="9">
    <source>
        <dbReference type="Proteomes" id="UP000027361"/>
    </source>
</evidence>
<evidence type="ECO:0000256" key="4">
    <source>
        <dbReference type="ARBA" id="ARBA00023136"/>
    </source>
</evidence>
<dbReference type="AlphaFoldDB" id="A0A066V1T1"/>
<comment type="subcellular location">
    <subcellularLocation>
        <location evidence="1">Membrane</location>
        <topology evidence="1">Multi-pass membrane protein</topology>
    </subcellularLocation>
</comment>
<keyword evidence="4 6" id="KW-0472">Membrane</keyword>
<accession>A0A066V1T1</accession>
<dbReference type="OrthoDB" id="5296287at2759"/>
<dbReference type="PANTHER" id="PTHR23508:SF9">
    <property type="entry name" value="CARBOXYLIC ACID TRANSPORT PROTEIN (AFU_ORTHOLOGUE AFUA_2G09450)"/>
    <property type="match status" value="1"/>
</dbReference>
<reference evidence="8 9" key="1">
    <citation type="submission" date="2014-05" db="EMBL/GenBank/DDBJ databases">
        <title>Draft genome sequence of a rare smut relative, Tilletiaria anomala UBC 951.</title>
        <authorList>
            <consortium name="DOE Joint Genome Institute"/>
            <person name="Toome M."/>
            <person name="Kuo A."/>
            <person name="Henrissat B."/>
            <person name="Lipzen A."/>
            <person name="Tritt A."/>
            <person name="Yoshinaga Y."/>
            <person name="Zane M."/>
            <person name="Barry K."/>
            <person name="Grigoriev I.V."/>
            <person name="Spatafora J.W."/>
            <person name="Aimea M.C."/>
        </authorList>
    </citation>
    <scope>NUCLEOTIDE SEQUENCE [LARGE SCALE GENOMIC DNA]</scope>
    <source>
        <strain evidence="8 9">UBC 951</strain>
    </source>
</reference>
<dbReference type="InterPro" id="IPR011701">
    <property type="entry name" value="MFS"/>
</dbReference>
<dbReference type="Gene3D" id="1.20.1250.20">
    <property type="entry name" value="MFS general substrate transporter like domains"/>
    <property type="match status" value="2"/>
</dbReference>
<dbReference type="InterPro" id="IPR020846">
    <property type="entry name" value="MFS_dom"/>
</dbReference>
<sequence length="510" mass="55069">MSLKPMQSLRDLFRWKIRTTVIDENGVERVEWESPTRPANPFRLLASLSLIGWGAYLIGFAAWTADAFDFHTLSIQTTKLANHFDVSKTKMTETVTLTLLLRSVGAALFGVFADYFGRKWPLVLNLWILGALQIGSIYARNFNEFLAARALFGLAMGGIYGSASAMALENIPAEARGLMSGIFQQGYSFGYVLAACVNLGVGGSVESWPIGFWVGAGMSFFVGVLRAFFPESKQFIEARKETKGAGTANFRKSFVVMLKKEWKVCLYAIVIMSWFNWFSHSSQDSYTTFMLVGKGLNSAAASRASILMKTGACVGGTIVGYMSQWIGRRRAMVLACIMTCAMIAPWVLPTTEGGLEAGGFMIQFFVQGAWGVVPVYLSEISPPAFRAIFVGLTYQLGNAISAPSTQLINYLSENNFTSGPGGRRVQAYGPVMAIATAIIAAGLAITAAFGPEKKGANFEAAAAATTVQNTTDANAAGPSDLKSATWKTDSKDDGLDDEKKDGSEVDVRVA</sequence>
<feature type="transmembrane region" description="Helical" evidence="6">
    <location>
        <begin position="300"/>
        <end position="319"/>
    </location>
</feature>
<dbReference type="Proteomes" id="UP000027361">
    <property type="component" value="Unassembled WGS sequence"/>
</dbReference>
<feature type="transmembrane region" description="Helical" evidence="6">
    <location>
        <begin position="145"/>
        <end position="168"/>
    </location>
</feature>
<dbReference type="RefSeq" id="XP_013239784.1">
    <property type="nucleotide sequence ID" value="XM_013384330.1"/>
</dbReference>
<evidence type="ECO:0000256" key="5">
    <source>
        <dbReference type="SAM" id="MobiDB-lite"/>
    </source>
</evidence>
<comment type="caution">
    <text evidence="8">The sequence shown here is derived from an EMBL/GenBank/DDBJ whole genome shotgun (WGS) entry which is preliminary data.</text>
</comment>
<dbReference type="GO" id="GO:0005886">
    <property type="term" value="C:plasma membrane"/>
    <property type="evidence" value="ECO:0007669"/>
    <property type="project" value="TreeGrafter"/>
</dbReference>
<keyword evidence="9" id="KW-1185">Reference proteome</keyword>
<dbReference type="CDD" id="cd17316">
    <property type="entry name" value="MFS_SV2_like"/>
    <property type="match status" value="1"/>
</dbReference>
<gene>
    <name evidence="8" type="ORF">K437DRAFT_78281</name>
</gene>
<dbReference type="InParanoid" id="A0A066V1T1"/>
<dbReference type="OMA" id="MIPAWIL"/>
<dbReference type="PROSITE" id="PS50850">
    <property type="entry name" value="MFS"/>
    <property type="match status" value="1"/>
</dbReference>
<organism evidence="8 9">
    <name type="scientific">Tilletiaria anomala (strain ATCC 24038 / CBS 436.72 / UBC 951)</name>
    <dbReference type="NCBI Taxonomy" id="1037660"/>
    <lineage>
        <taxon>Eukaryota</taxon>
        <taxon>Fungi</taxon>
        <taxon>Dikarya</taxon>
        <taxon>Basidiomycota</taxon>
        <taxon>Ustilaginomycotina</taxon>
        <taxon>Exobasidiomycetes</taxon>
        <taxon>Georgefischeriales</taxon>
        <taxon>Tilletiariaceae</taxon>
        <taxon>Tilletiaria</taxon>
    </lineage>
</organism>
<evidence type="ECO:0000259" key="7">
    <source>
        <dbReference type="PROSITE" id="PS50850"/>
    </source>
</evidence>
<dbReference type="SUPFAM" id="SSF103473">
    <property type="entry name" value="MFS general substrate transporter"/>
    <property type="match status" value="1"/>
</dbReference>
<keyword evidence="2 6" id="KW-0812">Transmembrane</keyword>
<feature type="compositionally biased region" description="Basic and acidic residues" evidence="5">
    <location>
        <begin position="488"/>
        <end position="510"/>
    </location>
</feature>
<dbReference type="GO" id="GO:0046943">
    <property type="term" value="F:carboxylic acid transmembrane transporter activity"/>
    <property type="evidence" value="ECO:0007669"/>
    <property type="project" value="TreeGrafter"/>
</dbReference>
<evidence type="ECO:0000313" key="8">
    <source>
        <dbReference type="EMBL" id="KDN35381.1"/>
    </source>
</evidence>
<feature type="region of interest" description="Disordered" evidence="5">
    <location>
        <begin position="467"/>
        <end position="510"/>
    </location>
</feature>
<evidence type="ECO:0000256" key="1">
    <source>
        <dbReference type="ARBA" id="ARBA00004141"/>
    </source>
</evidence>
<evidence type="ECO:0000256" key="3">
    <source>
        <dbReference type="ARBA" id="ARBA00022989"/>
    </source>
</evidence>
<dbReference type="HOGENOM" id="CLU_001265_46_1_1"/>
<dbReference type="PANTHER" id="PTHR23508">
    <property type="entry name" value="CARBOXYLIC ACID TRANSPORTER PROTEIN HOMOLOG"/>
    <property type="match status" value="1"/>
</dbReference>
<name>A0A066V1T1_TILAU</name>
<dbReference type="GeneID" id="25267811"/>
<feature type="transmembrane region" description="Helical" evidence="6">
    <location>
        <begin position="428"/>
        <end position="449"/>
    </location>
</feature>
<dbReference type="EMBL" id="JMSN01000218">
    <property type="protein sequence ID" value="KDN35381.1"/>
    <property type="molecule type" value="Genomic_DNA"/>
</dbReference>
<keyword evidence="3 6" id="KW-1133">Transmembrane helix</keyword>
<feature type="transmembrane region" description="Helical" evidence="6">
    <location>
        <begin position="264"/>
        <end position="280"/>
    </location>
</feature>
<feature type="domain" description="Major facilitator superfamily (MFS) profile" evidence="7">
    <location>
        <begin position="55"/>
        <end position="454"/>
    </location>
</feature>
<dbReference type="Pfam" id="PF07690">
    <property type="entry name" value="MFS_1"/>
    <property type="match status" value="1"/>
</dbReference>
<dbReference type="InterPro" id="IPR036259">
    <property type="entry name" value="MFS_trans_sf"/>
</dbReference>
<feature type="transmembrane region" description="Helical" evidence="6">
    <location>
        <begin position="211"/>
        <end position="229"/>
    </location>
</feature>
<proteinExistence type="predicted"/>
<feature type="transmembrane region" description="Helical" evidence="6">
    <location>
        <begin position="44"/>
        <end position="63"/>
    </location>
</feature>
<evidence type="ECO:0000256" key="6">
    <source>
        <dbReference type="SAM" id="Phobius"/>
    </source>
</evidence>
<dbReference type="STRING" id="1037660.A0A066V1T1"/>
<feature type="transmembrane region" description="Helical" evidence="6">
    <location>
        <begin position="120"/>
        <end position="139"/>
    </location>
</feature>
<protein>
    <submittedName>
        <fullName evidence="8">MFS general substrate transporter</fullName>
    </submittedName>
</protein>
<feature type="transmembrane region" description="Helical" evidence="6">
    <location>
        <begin position="331"/>
        <end position="348"/>
    </location>
</feature>
<feature type="transmembrane region" description="Helical" evidence="6">
    <location>
        <begin position="189"/>
        <end position="205"/>
    </location>
</feature>